<evidence type="ECO:0000313" key="2">
    <source>
        <dbReference type="Ensembl" id="ENSCPGP00000004825.1"/>
    </source>
</evidence>
<protein>
    <recommendedName>
        <fullName evidence="4">Fibronectin type-III domain-containing protein</fullName>
    </recommendedName>
</protein>
<dbReference type="SUPFAM" id="SSF49265">
    <property type="entry name" value="Fibronectin type III"/>
    <property type="match status" value="1"/>
</dbReference>
<reference evidence="2" key="2">
    <citation type="submission" date="2025-09" db="UniProtKB">
        <authorList>
            <consortium name="Ensembl"/>
        </authorList>
    </citation>
    <scope>IDENTIFICATION</scope>
</reference>
<organism evidence="2 3">
    <name type="scientific">Calidris pygmaea</name>
    <name type="common">Spoon-billed sandpiper</name>
    <dbReference type="NCBI Taxonomy" id="425635"/>
    <lineage>
        <taxon>Eukaryota</taxon>
        <taxon>Metazoa</taxon>
        <taxon>Chordata</taxon>
        <taxon>Craniata</taxon>
        <taxon>Vertebrata</taxon>
        <taxon>Euteleostomi</taxon>
        <taxon>Archelosauria</taxon>
        <taxon>Archosauria</taxon>
        <taxon>Dinosauria</taxon>
        <taxon>Saurischia</taxon>
        <taxon>Theropoda</taxon>
        <taxon>Coelurosauria</taxon>
        <taxon>Aves</taxon>
        <taxon>Neognathae</taxon>
        <taxon>Neoaves</taxon>
        <taxon>Charadriiformes</taxon>
        <taxon>Scolopacidae</taxon>
        <taxon>Calidris</taxon>
    </lineage>
</organism>
<dbReference type="Ensembl" id="ENSCPGT00000005301.1">
    <property type="protein sequence ID" value="ENSCPGP00000004825.1"/>
    <property type="gene ID" value="ENSCPGG00000003474.1"/>
</dbReference>
<accession>A0A8C3PIP4</accession>
<dbReference type="Proteomes" id="UP000694419">
    <property type="component" value="Unplaced"/>
</dbReference>
<keyword evidence="1" id="KW-0812">Transmembrane</keyword>
<evidence type="ECO:0008006" key="4">
    <source>
        <dbReference type="Google" id="ProtNLM"/>
    </source>
</evidence>
<keyword evidence="3" id="KW-1185">Reference proteome</keyword>
<dbReference type="InterPro" id="IPR036116">
    <property type="entry name" value="FN3_sf"/>
</dbReference>
<reference evidence="2" key="1">
    <citation type="submission" date="2025-08" db="UniProtKB">
        <authorList>
            <consortium name="Ensembl"/>
        </authorList>
    </citation>
    <scope>IDENTIFICATION</scope>
</reference>
<sequence length="113" mass="12025">AAARNAFVIHVRDSHAAHEPQELTVSGGARSARISGLLDYTGYDINIKGTTSAGVHTEPLTAFVMTGTCLKVWSLFIANLGFCILLCIVATHNSSRFMTDPPVKGPVEAHDMG</sequence>
<name>A0A8C3PIP4_9CHAR</name>
<feature type="transmembrane region" description="Helical" evidence="1">
    <location>
        <begin position="72"/>
        <end position="91"/>
    </location>
</feature>
<keyword evidence="1" id="KW-1133">Transmembrane helix</keyword>
<dbReference type="AlphaFoldDB" id="A0A8C3PIP4"/>
<evidence type="ECO:0000313" key="3">
    <source>
        <dbReference type="Proteomes" id="UP000694419"/>
    </source>
</evidence>
<keyword evidence="1" id="KW-0472">Membrane</keyword>
<dbReference type="InterPro" id="IPR013783">
    <property type="entry name" value="Ig-like_fold"/>
</dbReference>
<proteinExistence type="predicted"/>
<dbReference type="Gene3D" id="2.60.40.10">
    <property type="entry name" value="Immunoglobulins"/>
    <property type="match status" value="1"/>
</dbReference>
<evidence type="ECO:0000256" key="1">
    <source>
        <dbReference type="SAM" id="Phobius"/>
    </source>
</evidence>